<dbReference type="GO" id="GO:1990904">
    <property type="term" value="C:ribonucleoprotein complex"/>
    <property type="evidence" value="ECO:0007669"/>
    <property type="project" value="UniProtKB-KW"/>
</dbReference>
<comment type="caution">
    <text evidence="3">The sequence shown here is derived from an EMBL/GenBank/DDBJ whole genome shotgun (WGS) entry which is preliminary data.</text>
</comment>
<dbReference type="GO" id="GO:0006412">
    <property type="term" value="P:translation"/>
    <property type="evidence" value="ECO:0007669"/>
    <property type="project" value="InterPro"/>
</dbReference>
<dbReference type="AlphaFoldDB" id="A0A5N3VRQ7"/>
<dbReference type="InterPro" id="IPR000552">
    <property type="entry name" value="Ribosomal_eL44"/>
</dbReference>
<proteinExistence type="predicted"/>
<keyword evidence="2" id="KW-0687">Ribonucleoprotein</keyword>
<evidence type="ECO:0000313" key="4">
    <source>
        <dbReference type="Proteomes" id="UP000326458"/>
    </source>
</evidence>
<gene>
    <name evidence="3" type="ORF">FD754_016794</name>
</gene>
<dbReference type="PANTHER" id="PTHR10369">
    <property type="entry name" value="60S RIBOSOMAL PROTEIN L36A/L44"/>
    <property type="match status" value="1"/>
</dbReference>
<dbReference type="InterPro" id="IPR053708">
    <property type="entry name" value="Ribosomal_LSU_eL42"/>
</dbReference>
<evidence type="ECO:0000313" key="3">
    <source>
        <dbReference type="EMBL" id="KAB0351937.1"/>
    </source>
</evidence>
<evidence type="ECO:0000256" key="1">
    <source>
        <dbReference type="ARBA" id="ARBA00022980"/>
    </source>
</evidence>
<reference evidence="3 4" key="1">
    <citation type="submission" date="2019-06" db="EMBL/GenBank/DDBJ databases">
        <title>Discovery of a novel chromosome fission-fusion reversal in muntjac.</title>
        <authorList>
            <person name="Mudd A.B."/>
            <person name="Bredeson J.V."/>
            <person name="Baum R."/>
            <person name="Hockemeyer D."/>
            <person name="Rokhsar D.S."/>
        </authorList>
    </citation>
    <scope>NUCLEOTIDE SEQUENCE [LARGE SCALE GENOMIC DNA]</scope>
    <source>
        <strain evidence="3">UTSW_UCB_Mm</strain>
        <tissue evidence="3">Fibroblast cell line</tissue>
    </source>
</reference>
<dbReference type="Pfam" id="PF00935">
    <property type="entry name" value="Ribosomal_L44"/>
    <property type="match status" value="1"/>
</dbReference>
<dbReference type="Gene3D" id="3.10.450.80">
    <property type="match status" value="1"/>
</dbReference>
<dbReference type="Proteomes" id="UP000326458">
    <property type="component" value="Unassembled WGS sequence"/>
</dbReference>
<evidence type="ECO:0000256" key="2">
    <source>
        <dbReference type="ARBA" id="ARBA00023274"/>
    </source>
</evidence>
<organism evidence="3 4">
    <name type="scientific">Muntiacus muntjak</name>
    <name type="common">Barking deer</name>
    <name type="synonym">Indian muntjac</name>
    <dbReference type="NCBI Taxonomy" id="9888"/>
    <lineage>
        <taxon>Eukaryota</taxon>
        <taxon>Metazoa</taxon>
        <taxon>Chordata</taxon>
        <taxon>Craniata</taxon>
        <taxon>Vertebrata</taxon>
        <taxon>Euteleostomi</taxon>
        <taxon>Mammalia</taxon>
        <taxon>Eutheria</taxon>
        <taxon>Laurasiatheria</taxon>
        <taxon>Artiodactyla</taxon>
        <taxon>Ruminantia</taxon>
        <taxon>Pecora</taxon>
        <taxon>Cervidae</taxon>
        <taxon>Muntiacinae</taxon>
        <taxon>Muntiacus</taxon>
    </lineage>
</organism>
<name>A0A5N3VRQ7_MUNMU</name>
<keyword evidence="4" id="KW-1185">Reference proteome</keyword>
<dbReference type="EMBL" id="VCEA01000002">
    <property type="protein sequence ID" value="KAB0351937.1"/>
    <property type="molecule type" value="Genomic_DNA"/>
</dbReference>
<sequence length="84" mass="9767">MYMGTIPKTCWALCSQCHKHQAKTTKKISQRLECTEPNCRSKRILAIKRYMHFELGGHKKRKIQILFSCCLYPNVSLLGYTSSK</sequence>
<dbReference type="GO" id="GO:0003735">
    <property type="term" value="F:structural constituent of ribosome"/>
    <property type="evidence" value="ECO:0007669"/>
    <property type="project" value="InterPro"/>
</dbReference>
<dbReference type="GO" id="GO:0005840">
    <property type="term" value="C:ribosome"/>
    <property type="evidence" value="ECO:0007669"/>
    <property type="project" value="UniProtKB-KW"/>
</dbReference>
<keyword evidence="1" id="KW-0689">Ribosomal protein</keyword>
<accession>A0A5N3VRQ7</accession>
<protein>
    <submittedName>
        <fullName evidence="3">Uncharacterized protein</fullName>
    </submittedName>
</protein>